<dbReference type="GO" id="GO:0003887">
    <property type="term" value="F:DNA-directed DNA polymerase activity"/>
    <property type="evidence" value="ECO:0007669"/>
    <property type="project" value="UniProtKB-KW"/>
</dbReference>
<keyword evidence="2 9" id="KW-0808">Transferase</keyword>
<dbReference type="SUPFAM" id="SSF48019">
    <property type="entry name" value="post-AAA+ oligomerization domain-like"/>
    <property type="match status" value="1"/>
</dbReference>
<dbReference type="InterPro" id="IPR008921">
    <property type="entry name" value="DNA_pol3_clamp-load_cplx_C"/>
</dbReference>
<dbReference type="Proteomes" id="UP000659630">
    <property type="component" value="Unassembled WGS sequence"/>
</dbReference>
<dbReference type="RefSeq" id="WP_186886440.1">
    <property type="nucleotide sequence ID" value="NZ_JACONZ010000001.1"/>
</dbReference>
<evidence type="ECO:0000256" key="7">
    <source>
        <dbReference type="ARBA" id="ARBA00049244"/>
    </source>
</evidence>
<dbReference type="AlphaFoldDB" id="A0A923IC27"/>
<comment type="similarity">
    <text evidence="6">Belongs to the DNA polymerase HolA subunit family.</text>
</comment>
<organism evidence="9 10">
    <name type="scientific">Anaerofilum hominis</name>
    <dbReference type="NCBI Taxonomy" id="2763016"/>
    <lineage>
        <taxon>Bacteria</taxon>
        <taxon>Bacillati</taxon>
        <taxon>Bacillota</taxon>
        <taxon>Clostridia</taxon>
        <taxon>Eubacteriales</taxon>
        <taxon>Oscillospiraceae</taxon>
        <taxon>Anaerofilum</taxon>
    </lineage>
</organism>
<dbReference type="GO" id="GO:0003677">
    <property type="term" value="F:DNA binding"/>
    <property type="evidence" value="ECO:0007669"/>
    <property type="project" value="InterPro"/>
</dbReference>
<evidence type="ECO:0000256" key="3">
    <source>
        <dbReference type="ARBA" id="ARBA00022695"/>
    </source>
</evidence>
<dbReference type="GO" id="GO:0009360">
    <property type="term" value="C:DNA polymerase III complex"/>
    <property type="evidence" value="ECO:0007669"/>
    <property type="project" value="TreeGrafter"/>
</dbReference>
<evidence type="ECO:0000256" key="1">
    <source>
        <dbReference type="ARBA" id="ARBA00012417"/>
    </source>
</evidence>
<evidence type="ECO:0000313" key="9">
    <source>
        <dbReference type="EMBL" id="MBC5580065.1"/>
    </source>
</evidence>
<comment type="catalytic activity">
    <reaction evidence="7">
        <text>DNA(n) + a 2'-deoxyribonucleoside 5'-triphosphate = DNA(n+1) + diphosphate</text>
        <dbReference type="Rhea" id="RHEA:22508"/>
        <dbReference type="Rhea" id="RHEA-COMP:17339"/>
        <dbReference type="Rhea" id="RHEA-COMP:17340"/>
        <dbReference type="ChEBI" id="CHEBI:33019"/>
        <dbReference type="ChEBI" id="CHEBI:61560"/>
        <dbReference type="ChEBI" id="CHEBI:173112"/>
        <dbReference type="EC" id="2.7.7.7"/>
    </reaction>
</comment>
<gene>
    <name evidence="9" type="primary">holA</name>
    <name evidence="9" type="ORF">H8S23_00925</name>
</gene>
<feature type="domain" description="DNA polymerase III delta subunit-like C-terminal" evidence="8">
    <location>
        <begin position="223"/>
        <end position="342"/>
    </location>
</feature>
<keyword evidence="3 9" id="KW-0548">Nucleotidyltransferase</keyword>
<dbReference type="EC" id="2.7.7.7" evidence="1"/>
<dbReference type="InterPro" id="IPR005790">
    <property type="entry name" value="DNA_polIII_delta"/>
</dbReference>
<dbReference type="PANTHER" id="PTHR34388">
    <property type="entry name" value="DNA POLYMERASE III SUBUNIT DELTA"/>
    <property type="match status" value="1"/>
</dbReference>
<evidence type="ECO:0000256" key="6">
    <source>
        <dbReference type="ARBA" id="ARBA00034754"/>
    </source>
</evidence>
<dbReference type="InterPro" id="IPR048466">
    <property type="entry name" value="DNA_pol3_delta-like_C"/>
</dbReference>
<accession>A0A923IC27</accession>
<dbReference type="PANTHER" id="PTHR34388:SF1">
    <property type="entry name" value="DNA POLYMERASE III SUBUNIT DELTA"/>
    <property type="match status" value="1"/>
</dbReference>
<dbReference type="GO" id="GO:0006261">
    <property type="term" value="P:DNA-templated DNA replication"/>
    <property type="evidence" value="ECO:0007669"/>
    <property type="project" value="TreeGrafter"/>
</dbReference>
<dbReference type="EMBL" id="JACONZ010000001">
    <property type="protein sequence ID" value="MBC5580065.1"/>
    <property type="molecule type" value="Genomic_DNA"/>
</dbReference>
<evidence type="ECO:0000259" key="8">
    <source>
        <dbReference type="Pfam" id="PF21694"/>
    </source>
</evidence>
<dbReference type="Gene3D" id="1.10.8.60">
    <property type="match status" value="1"/>
</dbReference>
<evidence type="ECO:0000256" key="2">
    <source>
        <dbReference type="ARBA" id="ARBA00022679"/>
    </source>
</evidence>
<evidence type="ECO:0000256" key="5">
    <source>
        <dbReference type="ARBA" id="ARBA00022932"/>
    </source>
</evidence>
<protein>
    <recommendedName>
        <fullName evidence="1">DNA-directed DNA polymerase</fullName>
        <ecNumber evidence="1">2.7.7.7</ecNumber>
    </recommendedName>
</protein>
<reference evidence="9" key="1">
    <citation type="submission" date="2020-08" db="EMBL/GenBank/DDBJ databases">
        <title>Genome public.</title>
        <authorList>
            <person name="Liu C."/>
            <person name="Sun Q."/>
        </authorList>
    </citation>
    <scope>NUCLEOTIDE SEQUENCE</scope>
    <source>
        <strain evidence="9">BX8</strain>
    </source>
</reference>
<dbReference type="InterPro" id="IPR027417">
    <property type="entry name" value="P-loop_NTPase"/>
</dbReference>
<keyword evidence="5" id="KW-0239">DNA-directed DNA polymerase</keyword>
<proteinExistence type="inferred from homology"/>
<keyword evidence="10" id="KW-1185">Reference proteome</keyword>
<name>A0A923IC27_9FIRM</name>
<dbReference type="Pfam" id="PF21694">
    <property type="entry name" value="DNA_pol3_delta_C"/>
    <property type="match status" value="1"/>
</dbReference>
<dbReference type="SUPFAM" id="SSF52540">
    <property type="entry name" value="P-loop containing nucleoside triphosphate hydrolases"/>
    <property type="match status" value="1"/>
</dbReference>
<evidence type="ECO:0000256" key="4">
    <source>
        <dbReference type="ARBA" id="ARBA00022705"/>
    </source>
</evidence>
<comment type="caution">
    <text evidence="9">The sequence shown here is derived from an EMBL/GenBank/DDBJ whole genome shotgun (WGS) entry which is preliminary data.</text>
</comment>
<keyword evidence="4" id="KW-0235">DNA replication</keyword>
<dbReference type="Gene3D" id="1.20.272.10">
    <property type="match status" value="1"/>
</dbReference>
<sequence length="358" mass="38533">MAVLDLAGLNRVIDTEKKAPVYFIYSPDEYLLDSFAQRLLRMLSATEGEEPTVIPGPQPEMGAVVAAAGAISLFGTKRLVYLKRIEPTAMKADDVKLLCELMEECENAVLLLTMLVKEPEKSWRGPAKLTVPAAAKPLLAAAEKTGVAAGLDKPGEASAARFVSRRAQQLGASFAPGAAEELVARCGIDLFLLSGEVEKLAAASGYGEITLETVRALSARNIEADVFEMVRALMAGRSRDAFAKLGELLYLQNDPIAIAAAINGSFVDMARVKAASAQGMGYQQAFKAMGNKGSDYRYKKSLETARPFSMQQLIAFLEVLDRLDRRLKGSAVDKGTLLQMALGEILLVGRGELKYAHS</sequence>
<dbReference type="Gene3D" id="3.40.50.300">
    <property type="entry name" value="P-loop containing nucleotide triphosphate hydrolases"/>
    <property type="match status" value="1"/>
</dbReference>
<dbReference type="NCBIfam" id="TIGR01128">
    <property type="entry name" value="holA"/>
    <property type="match status" value="1"/>
</dbReference>
<evidence type="ECO:0000313" key="10">
    <source>
        <dbReference type="Proteomes" id="UP000659630"/>
    </source>
</evidence>